<evidence type="ECO:0000256" key="1">
    <source>
        <dbReference type="ARBA" id="ARBA00023015"/>
    </source>
</evidence>
<evidence type="ECO:0000313" key="6">
    <source>
        <dbReference type="Proteomes" id="UP000599074"/>
    </source>
</evidence>
<evidence type="ECO:0000256" key="3">
    <source>
        <dbReference type="ARBA" id="ARBA00023163"/>
    </source>
</evidence>
<organism evidence="5 6">
    <name type="scientific">Planosporangium mesophilum</name>
    <dbReference type="NCBI Taxonomy" id="689768"/>
    <lineage>
        <taxon>Bacteria</taxon>
        <taxon>Bacillati</taxon>
        <taxon>Actinomycetota</taxon>
        <taxon>Actinomycetes</taxon>
        <taxon>Micromonosporales</taxon>
        <taxon>Micromonosporaceae</taxon>
        <taxon>Planosporangium</taxon>
    </lineage>
</organism>
<dbReference type="Pfam" id="PF12840">
    <property type="entry name" value="HTH_20"/>
    <property type="match status" value="1"/>
</dbReference>
<name>A0A8J3WZX8_9ACTN</name>
<comment type="caution">
    <text evidence="5">The sequence shown here is derived from an EMBL/GenBank/DDBJ whole genome shotgun (WGS) entry which is preliminary data.</text>
</comment>
<dbReference type="SUPFAM" id="SSF46785">
    <property type="entry name" value="Winged helix' DNA-binding domain"/>
    <property type="match status" value="1"/>
</dbReference>
<evidence type="ECO:0000256" key="2">
    <source>
        <dbReference type="ARBA" id="ARBA00023125"/>
    </source>
</evidence>
<keyword evidence="6" id="KW-1185">Reference proteome</keyword>
<dbReference type="PANTHER" id="PTHR43132">
    <property type="entry name" value="ARSENICAL RESISTANCE OPERON REPRESSOR ARSR-RELATED"/>
    <property type="match status" value="1"/>
</dbReference>
<dbReference type="InterPro" id="IPR036388">
    <property type="entry name" value="WH-like_DNA-bd_sf"/>
</dbReference>
<keyword evidence="1" id="KW-0805">Transcription regulation</keyword>
<keyword evidence="2" id="KW-0238">DNA-binding</keyword>
<reference evidence="5" key="1">
    <citation type="submission" date="2021-01" db="EMBL/GenBank/DDBJ databases">
        <title>Whole genome shotgun sequence of Planosporangium mesophilum NBRC 109066.</title>
        <authorList>
            <person name="Komaki H."/>
            <person name="Tamura T."/>
        </authorList>
    </citation>
    <scope>NUCLEOTIDE SEQUENCE</scope>
    <source>
        <strain evidence="5">NBRC 109066</strain>
    </source>
</reference>
<dbReference type="InterPro" id="IPR011991">
    <property type="entry name" value="ArsR-like_HTH"/>
</dbReference>
<accession>A0A8J3WZX8</accession>
<dbReference type="GO" id="GO:0003677">
    <property type="term" value="F:DNA binding"/>
    <property type="evidence" value="ECO:0007669"/>
    <property type="project" value="UniProtKB-KW"/>
</dbReference>
<feature type="domain" description="HTH arsR-type" evidence="4">
    <location>
        <begin position="274"/>
        <end position="362"/>
    </location>
</feature>
<evidence type="ECO:0000313" key="5">
    <source>
        <dbReference type="EMBL" id="GII22790.1"/>
    </source>
</evidence>
<protein>
    <recommendedName>
        <fullName evidence="4">HTH arsR-type domain-containing protein</fullName>
    </recommendedName>
</protein>
<sequence>MQTLNATAPSEVVSGAVDHSGVDRSRCYGARVGRVEIDFGVTRQPEVTIVESAVATTMTNIVEVYGPLRGRLPQAIQRRARSLSTSIDLRPLSVLFGRRDGWQLPDNLLPAGGASIEAELAPLRVKAGALAEQIAATHPHGVPLVLRPWVDRPRQTLDAYIAALQQYHDGVIRALYPQLRSRLRREVAACERALDDQPGMSLFARLNPRIDLSTVGRLRVETPDPPPGAPLHTRRMVLTPMVSDVRTLCRNGYGRSGYDQIFLGYAPPGLAVFSDEARPRGSSDPLACLMGASRAVILRQLERAATTTELAADVDLKPSTVSHHLAALLDADLVTASRVANTVYYRLTDRGWSVLRLYGSEP</sequence>
<dbReference type="Proteomes" id="UP000599074">
    <property type="component" value="Unassembled WGS sequence"/>
</dbReference>
<dbReference type="EMBL" id="BOON01000019">
    <property type="protein sequence ID" value="GII22790.1"/>
    <property type="molecule type" value="Genomic_DNA"/>
</dbReference>
<evidence type="ECO:0000259" key="4">
    <source>
        <dbReference type="PROSITE" id="PS50987"/>
    </source>
</evidence>
<gene>
    <name evidence="5" type="ORF">Pme01_23870</name>
</gene>
<dbReference type="PROSITE" id="PS50987">
    <property type="entry name" value="HTH_ARSR_2"/>
    <property type="match status" value="1"/>
</dbReference>
<dbReference type="InterPro" id="IPR001845">
    <property type="entry name" value="HTH_ArsR_DNA-bd_dom"/>
</dbReference>
<keyword evidence="3" id="KW-0804">Transcription</keyword>
<dbReference type="InterPro" id="IPR051011">
    <property type="entry name" value="Metal_resp_trans_reg"/>
</dbReference>
<dbReference type="Gene3D" id="1.10.10.10">
    <property type="entry name" value="Winged helix-like DNA-binding domain superfamily/Winged helix DNA-binding domain"/>
    <property type="match status" value="1"/>
</dbReference>
<dbReference type="InterPro" id="IPR036390">
    <property type="entry name" value="WH_DNA-bd_sf"/>
</dbReference>
<dbReference type="CDD" id="cd00090">
    <property type="entry name" value="HTH_ARSR"/>
    <property type="match status" value="1"/>
</dbReference>
<proteinExistence type="predicted"/>
<dbReference type="GO" id="GO:0003700">
    <property type="term" value="F:DNA-binding transcription factor activity"/>
    <property type="evidence" value="ECO:0007669"/>
    <property type="project" value="InterPro"/>
</dbReference>
<dbReference type="PANTHER" id="PTHR43132:SF6">
    <property type="entry name" value="HTH-TYPE TRANSCRIPTIONAL REPRESSOR CZRA"/>
    <property type="match status" value="1"/>
</dbReference>
<dbReference type="AlphaFoldDB" id="A0A8J3WZX8"/>
<dbReference type="SMART" id="SM00418">
    <property type="entry name" value="HTH_ARSR"/>
    <property type="match status" value="1"/>
</dbReference>